<keyword evidence="1" id="KW-0472">Membrane</keyword>
<keyword evidence="1" id="KW-0812">Transmembrane</keyword>
<gene>
    <name evidence="2" type="ORF">ACEU0G_002259</name>
</gene>
<feature type="transmembrane region" description="Helical" evidence="1">
    <location>
        <begin position="56"/>
        <end position="76"/>
    </location>
</feature>
<evidence type="ECO:0000256" key="1">
    <source>
        <dbReference type="SAM" id="Phobius"/>
    </source>
</evidence>
<evidence type="ECO:0000313" key="2">
    <source>
        <dbReference type="EMBL" id="MFG6108322.1"/>
    </source>
</evidence>
<accession>A0ABW7CTP7</accession>
<evidence type="ECO:0000313" key="3">
    <source>
        <dbReference type="Proteomes" id="UP001605261"/>
    </source>
</evidence>
<reference evidence="2 3" key="1">
    <citation type="submission" date="2024-09" db="EMBL/GenBank/DDBJ databases">
        <authorList>
            <consortium name="All-Russian atlas of soil microorganisms"/>
            <consortium name="as a basis for the search for new antimicrobial producers and enzymes with unique properties"/>
            <person name="Sokolova E.A."/>
            <person name="Voronina E.N."/>
        </authorList>
    </citation>
    <scope>NUCLEOTIDE SEQUENCE [LARGE SCALE GENOMIC DNA]</scope>
    <source>
        <strain evidence="2 3">AF-22b-331.1</strain>
    </source>
</reference>
<proteinExistence type="predicted"/>
<dbReference type="EMBL" id="JBHGCJ010000002">
    <property type="protein sequence ID" value="MFG6108322.1"/>
    <property type="molecule type" value="Genomic_DNA"/>
</dbReference>
<comment type="caution">
    <text evidence="2">The sequence shown here is derived from an EMBL/GenBank/DDBJ whole genome shotgun (WGS) entry which is preliminary data.</text>
</comment>
<name>A0ABW7CTP7_9GAMM</name>
<protein>
    <recommendedName>
        <fullName evidence="4">Transmembrane protein</fullName>
    </recommendedName>
</protein>
<keyword evidence="3" id="KW-1185">Reference proteome</keyword>
<evidence type="ECO:0008006" key="4">
    <source>
        <dbReference type="Google" id="ProtNLM"/>
    </source>
</evidence>
<sequence length="80" mass="8768">MNLNLALLLVGILSAAVFYRDMVANPLDAGRALVRFYQLPAQRRQSSVLQTVSAEWWRVTLVPVYALAALVLVGILEGGQ</sequence>
<organism evidence="2 3">
    <name type="scientific">Stenotrophomonas nematodicola</name>
    <dbReference type="NCBI Taxonomy" id="2656746"/>
    <lineage>
        <taxon>Bacteria</taxon>
        <taxon>Pseudomonadati</taxon>
        <taxon>Pseudomonadota</taxon>
        <taxon>Gammaproteobacteria</taxon>
        <taxon>Lysobacterales</taxon>
        <taxon>Lysobacteraceae</taxon>
        <taxon>Stenotrophomonas</taxon>
    </lineage>
</organism>
<dbReference type="RefSeq" id="WP_394161463.1">
    <property type="nucleotide sequence ID" value="NZ_JBHGCJ010000002.1"/>
</dbReference>
<dbReference type="Proteomes" id="UP001605261">
    <property type="component" value="Unassembled WGS sequence"/>
</dbReference>
<keyword evidence="1" id="KW-1133">Transmembrane helix</keyword>